<accession>A0ABM1BMZ8</accession>
<feature type="chain" id="PRO_5045474698" evidence="1">
    <location>
        <begin position="23"/>
        <end position="217"/>
    </location>
</feature>
<dbReference type="Proteomes" id="UP000694941">
    <property type="component" value="Unplaced"/>
</dbReference>
<evidence type="ECO:0000256" key="1">
    <source>
        <dbReference type="SAM" id="SignalP"/>
    </source>
</evidence>
<feature type="signal peptide" evidence="1">
    <location>
        <begin position="1"/>
        <end position="22"/>
    </location>
</feature>
<dbReference type="PANTHER" id="PTHR12471:SF7">
    <property type="entry name" value="V-TYPE PROTON ATPASE SUBUNIT S1"/>
    <property type="match status" value="1"/>
</dbReference>
<dbReference type="InterPro" id="IPR008388">
    <property type="entry name" value="Ac45_acc_su"/>
</dbReference>
<dbReference type="PANTHER" id="PTHR12471">
    <property type="entry name" value="VACUOLAR ATP SYNTHASE SUBUNIT S1"/>
    <property type="match status" value="1"/>
</dbReference>
<sequence>MAGEGFLSIAIIICSFNLCVSSLEVPVLIWGDESFDGHPAASALSSVGQDEFETKYLKKILSSETLLVAFIQDKLSLEDFYQYDNNRLNGDSIFPTLKDQLDSHPSVVLPAVTSPAMSLEKAASQYQVKELIVGDDSFNKSSLEDVDVLIVKLPSTQEVENRGEALKRIDQSISSVLHQLVGIKKKLSCNIYSSSTFLVCPRIKRSVCTPWPKLTRS</sequence>
<name>A0ABM1BMZ8_LIMPO</name>
<evidence type="ECO:0000313" key="3">
    <source>
        <dbReference type="RefSeq" id="XP_013785251.1"/>
    </source>
</evidence>
<protein>
    <submittedName>
        <fullName evidence="3">Uncharacterized protein LOC106469307</fullName>
    </submittedName>
</protein>
<keyword evidence="2" id="KW-1185">Reference proteome</keyword>
<evidence type="ECO:0000313" key="2">
    <source>
        <dbReference type="Proteomes" id="UP000694941"/>
    </source>
</evidence>
<organism evidence="2 3">
    <name type="scientific">Limulus polyphemus</name>
    <name type="common">Atlantic horseshoe crab</name>
    <dbReference type="NCBI Taxonomy" id="6850"/>
    <lineage>
        <taxon>Eukaryota</taxon>
        <taxon>Metazoa</taxon>
        <taxon>Ecdysozoa</taxon>
        <taxon>Arthropoda</taxon>
        <taxon>Chelicerata</taxon>
        <taxon>Merostomata</taxon>
        <taxon>Xiphosura</taxon>
        <taxon>Limulidae</taxon>
        <taxon>Limulus</taxon>
    </lineage>
</organism>
<dbReference type="RefSeq" id="XP_013785251.1">
    <property type="nucleotide sequence ID" value="XM_013929797.2"/>
</dbReference>
<keyword evidence="1" id="KW-0732">Signal</keyword>
<proteinExistence type="predicted"/>
<gene>
    <name evidence="3" type="primary">LOC106469307</name>
</gene>
<dbReference type="GeneID" id="106469307"/>
<reference evidence="3" key="1">
    <citation type="submission" date="2025-08" db="UniProtKB">
        <authorList>
            <consortium name="RefSeq"/>
        </authorList>
    </citation>
    <scope>IDENTIFICATION</scope>
    <source>
        <tissue evidence="3">Muscle</tissue>
    </source>
</reference>